<reference evidence="2 3" key="1">
    <citation type="submission" date="2020-07" db="EMBL/GenBank/DDBJ databases">
        <title>Sequencing the genomes of 1000 actinobacteria strains.</title>
        <authorList>
            <person name="Klenk H.-P."/>
        </authorList>
    </citation>
    <scope>NUCLEOTIDE SEQUENCE [LARGE SCALE GENOMIC DNA]</scope>
    <source>
        <strain evidence="2 3">CXB654</strain>
    </source>
</reference>
<keyword evidence="1" id="KW-0812">Transmembrane</keyword>
<sequence>MPHGFIDYYITGVLYPEKYLFASRVVAACIVAVSWAGIAIRVKRR</sequence>
<dbReference type="AlphaFoldDB" id="A0A852TZH8"/>
<name>A0A852TZH8_9ACTN</name>
<gene>
    <name evidence="2" type="ORF">HDA32_003572</name>
</gene>
<organism evidence="2 3">
    <name type="scientific">Spinactinospora alkalitolerans</name>
    <dbReference type="NCBI Taxonomy" id="687207"/>
    <lineage>
        <taxon>Bacteria</taxon>
        <taxon>Bacillati</taxon>
        <taxon>Actinomycetota</taxon>
        <taxon>Actinomycetes</taxon>
        <taxon>Streptosporangiales</taxon>
        <taxon>Nocardiopsidaceae</taxon>
        <taxon>Spinactinospora</taxon>
    </lineage>
</organism>
<evidence type="ECO:0000313" key="2">
    <source>
        <dbReference type="EMBL" id="NYE48452.1"/>
    </source>
</evidence>
<keyword evidence="1" id="KW-1133">Transmembrane helix</keyword>
<dbReference type="RefSeq" id="WP_179644233.1">
    <property type="nucleotide sequence ID" value="NZ_BAAAYY010000004.1"/>
</dbReference>
<evidence type="ECO:0000313" key="3">
    <source>
        <dbReference type="Proteomes" id="UP000589036"/>
    </source>
</evidence>
<keyword evidence="1" id="KW-0472">Membrane</keyword>
<evidence type="ECO:0000256" key="1">
    <source>
        <dbReference type="SAM" id="Phobius"/>
    </source>
</evidence>
<proteinExistence type="predicted"/>
<feature type="transmembrane region" description="Helical" evidence="1">
    <location>
        <begin position="20"/>
        <end position="40"/>
    </location>
</feature>
<protein>
    <submittedName>
        <fullName evidence="2">Uncharacterized protein</fullName>
    </submittedName>
</protein>
<accession>A0A852TZH8</accession>
<dbReference type="Proteomes" id="UP000589036">
    <property type="component" value="Unassembled WGS sequence"/>
</dbReference>
<comment type="caution">
    <text evidence="2">The sequence shown here is derived from an EMBL/GenBank/DDBJ whole genome shotgun (WGS) entry which is preliminary data.</text>
</comment>
<dbReference type="EMBL" id="JACCCC010000001">
    <property type="protein sequence ID" value="NYE48452.1"/>
    <property type="molecule type" value="Genomic_DNA"/>
</dbReference>
<keyword evidence="3" id="KW-1185">Reference proteome</keyword>